<dbReference type="EMBL" id="KV929385">
    <property type="protein sequence ID" value="PIO34324.1"/>
    <property type="molecule type" value="Genomic_DNA"/>
</dbReference>
<proteinExistence type="predicted"/>
<accession>A0A2G9S2K0</accession>
<dbReference type="AlphaFoldDB" id="A0A2G9S2K0"/>
<gene>
    <name evidence="1" type="ORF">AB205_0156230</name>
</gene>
<reference evidence="2" key="1">
    <citation type="journal article" date="2017" name="Nat. Commun.">
        <title>The North American bullfrog draft genome provides insight into hormonal regulation of long noncoding RNA.</title>
        <authorList>
            <person name="Hammond S.A."/>
            <person name="Warren R.L."/>
            <person name="Vandervalk B.P."/>
            <person name="Kucuk E."/>
            <person name="Khan H."/>
            <person name="Gibb E.A."/>
            <person name="Pandoh P."/>
            <person name="Kirk H."/>
            <person name="Zhao Y."/>
            <person name="Jones M."/>
            <person name="Mungall A.J."/>
            <person name="Coope R."/>
            <person name="Pleasance S."/>
            <person name="Moore R.A."/>
            <person name="Holt R.A."/>
            <person name="Round J.M."/>
            <person name="Ohora S."/>
            <person name="Walle B.V."/>
            <person name="Veldhoen N."/>
            <person name="Helbing C.C."/>
            <person name="Birol I."/>
        </authorList>
    </citation>
    <scope>NUCLEOTIDE SEQUENCE [LARGE SCALE GENOMIC DNA]</scope>
</reference>
<organism evidence="1 2">
    <name type="scientific">Aquarana catesbeiana</name>
    <name type="common">American bullfrog</name>
    <name type="synonym">Rana catesbeiana</name>
    <dbReference type="NCBI Taxonomy" id="8400"/>
    <lineage>
        <taxon>Eukaryota</taxon>
        <taxon>Metazoa</taxon>
        <taxon>Chordata</taxon>
        <taxon>Craniata</taxon>
        <taxon>Vertebrata</taxon>
        <taxon>Euteleostomi</taxon>
        <taxon>Amphibia</taxon>
        <taxon>Batrachia</taxon>
        <taxon>Anura</taxon>
        <taxon>Neobatrachia</taxon>
        <taxon>Ranoidea</taxon>
        <taxon>Ranidae</taxon>
        <taxon>Aquarana</taxon>
    </lineage>
</organism>
<keyword evidence="2" id="KW-1185">Reference proteome</keyword>
<name>A0A2G9S2K0_AQUCT</name>
<evidence type="ECO:0000313" key="1">
    <source>
        <dbReference type="EMBL" id="PIO34324.1"/>
    </source>
</evidence>
<protein>
    <submittedName>
        <fullName evidence="1">Uncharacterized protein</fullName>
    </submittedName>
</protein>
<sequence length="32" mass="3511">MLTFGNLCASSRFGFSRGDFTLSAECNIKHSL</sequence>
<dbReference type="Proteomes" id="UP000228934">
    <property type="component" value="Unassembled WGS sequence"/>
</dbReference>
<evidence type="ECO:0000313" key="2">
    <source>
        <dbReference type="Proteomes" id="UP000228934"/>
    </source>
</evidence>